<evidence type="ECO:0000259" key="2">
    <source>
        <dbReference type="Pfam" id="PF17168"/>
    </source>
</evidence>
<dbReference type="Proteomes" id="UP000620124">
    <property type="component" value="Unassembled WGS sequence"/>
</dbReference>
<accession>A0A8H6WX89</accession>
<dbReference type="OrthoDB" id="3918848at2759"/>
<protein>
    <submittedName>
        <fullName evidence="3">DUF1793-domain-containing protein</fullName>
    </submittedName>
</protein>
<dbReference type="InterPro" id="IPR052743">
    <property type="entry name" value="Glutaminase_GtaA"/>
</dbReference>
<dbReference type="PANTHER" id="PTHR31987">
    <property type="entry name" value="GLUTAMINASE A-RELATED"/>
    <property type="match status" value="1"/>
</dbReference>
<dbReference type="PANTHER" id="PTHR31987:SF1">
    <property type="entry name" value="GLUTAMINASE A"/>
    <property type="match status" value="1"/>
</dbReference>
<dbReference type="Pfam" id="PF17168">
    <property type="entry name" value="DUF5127"/>
    <property type="match status" value="1"/>
</dbReference>
<feature type="domain" description="Glutaminase A central" evidence="1">
    <location>
        <begin position="370"/>
        <end position="424"/>
    </location>
</feature>
<reference evidence="3" key="1">
    <citation type="submission" date="2020-05" db="EMBL/GenBank/DDBJ databases">
        <title>Mycena genomes resolve the evolution of fungal bioluminescence.</title>
        <authorList>
            <person name="Tsai I.J."/>
        </authorList>
    </citation>
    <scope>NUCLEOTIDE SEQUENCE</scope>
    <source>
        <strain evidence="3">CCC161011</strain>
    </source>
</reference>
<organism evidence="3 4">
    <name type="scientific">Mycena venus</name>
    <dbReference type="NCBI Taxonomy" id="2733690"/>
    <lineage>
        <taxon>Eukaryota</taxon>
        <taxon>Fungi</taxon>
        <taxon>Dikarya</taxon>
        <taxon>Basidiomycota</taxon>
        <taxon>Agaricomycotina</taxon>
        <taxon>Agaricomycetes</taxon>
        <taxon>Agaricomycetidae</taxon>
        <taxon>Agaricales</taxon>
        <taxon>Marasmiineae</taxon>
        <taxon>Mycenaceae</taxon>
        <taxon>Mycena</taxon>
    </lineage>
</organism>
<name>A0A8H6WX89_9AGAR</name>
<proteinExistence type="predicted"/>
<dbReference type="AlphaFoldDB" id="A0A8H6WX89"/>
<evidence type="ECO:0000259" key="1">
    <source>
        <dbReference type="Pfam" id="PF16335"/>
    </source>
</evidence>
<sequence>MTAGPIQLTVNFLSPVEPTNLLHQSLPFSYLAVSAVSTDGALHTVAIYSDISAEWVTGDTSLEANWTTTTGSVYTHQVQLVTQTPFGEFSGQGQTQYGSVYFSCINANALTYQTGQDTVVRGQFIKNAALANTKDTNFRAVSNNWPVFAFAHTITVGTTVSTPVKFTIGQVRDPAIEYIIAGNVYQKRSYYWWSTYSTVAALISDFINAYPTALATANTFDAKVQSDATSKVSTTYAGIAALAVRQAFGATELTISKASDGSWNKSDIMMFIKEISSDGNINTVDIIYPAWPIFMYTNPTLGKYLLNGLLAYQATGQYPNAWAVHDLGAEYPAAIGHNLGMDEKMPIEGSRDPSNVYFLLRIGAELCFPEECGNMLIMSLDYLQRTKDTSLVSRYSAQLDQWATYLIGNTLYPEDQLATTDFSG</sequence>
<dbReference type="EMBL" id="JACAZI010000033">
    <property type="protein sequence ID" value="KAF7330323.1"/>
    <property type="molecule type" value="Genomic_DNA"/>
</dbReference>
<feature type="domain" description="Glutaminase A N-terminal" evidence="2">
    <location>
        <begin position="1"/>
        <end position="227"/>
    </location>
</feature>
<dbReference type="InterPro" id="IPR032514">
    <property type="entry name" value="GtaA_central"/>
</dbReference>
<evidence type="ECO:0000313" key="3">
    <source>
        <dbReference type="EMBL" id="KAF7330323.1"/>
    </source>
</evidence>
<dbReference type="InterPro" id="IPR033433">
    <property type="entry name" value="GtaA_N"/>
</dbReference>
<keyword evidence="4" id="KW-1185">Reference proteome</keyword>
<comment type="caution">
    <text evidence="3">The sequence shown here is derived from an EMBL/GenBank/DDBJ whole genome shotgun (WGS) entry which is preliminary data.</text>
</comment>
<gene>
    <name evidence="3" type="ORF">MVEN_02470500</name>
</gene>
<evidence type="ECO:0000313" key="4">
    <source>
        <dbReference type="Proteomes" id="UP000620124"/>
    </source>
</evidence>
<feature type="domain" description="Glutaminase A central" evidence="1">
    <location>
        <begin position="234"/>
        <end position="350"/>
    </location>
</feature>
<dbReference type="Pfam" id="PF16335">
    <property type="entry name" value="GtaA_6_Hairpin"/>
    <property type="match status" value="2"/>
</dbReference>